<evidence type="ECO:0000313" key="3">
    <source>
        <dbReference type="Proteomes" id="UP000765509"/>
    </source>
</evidence>
<name>A0A9Q3H182_9BASI</name>
<proteinExistence type="predicted"/>
<feature type="region of interest" description="Disordered" evidence="1">
    <location>
        <begin position="73"/>
        <end position="95"/>
    </location>
</feature>
<sequence>MKPFSTFSEMWSLGVSDSWFDKEYITPAQYDDHRHGEKEVFLPSPWRIHQITGGKQKEKPSSQLLLLLALPLHPTTPPGSYNKMKEEGPYSQRRH</sequence>
<accession>A0A9Q3H182</accession>
<dbReference type="EMBL" id="AVOT02008334">
    <property type="protein sequence ID" value="MBW0485800.1"/>
    <property type="molecule type" value="Genomic_DNA"/>
</dbReference>
<comment type="caution">
    <text evidence="2">The sequence shown here is derived from an EMBL/GenBank/DDBJ whole genome shotgun (WGS) entry which is preliminary data.</text>
</comment>
<dbReference type="Proteomes" id="UP000765509">
    <property type="component" value="Unassembled WGS sequence"/>
</dbReference>
<evidence type="ECO:0000256" key="1">
    <source>
        <dbReference type="SAM" id="MobiDB-lite"/>
    </source>
</evidence>
<gene>
    <name evidence="2" type="ORF">O181_025515</name>
</gene>
<reference evidence="2" key="1">
    <citation type="submission" date="2021-03" db="EMBL/GenBank/DDBJ databases">
        <title>Draft genome sequence of rust myrtle Austropuccinia psidii MF-1, a brazilian biotype.</title>
        <authorList>
            <person name="Quecine M.C."/>
            <person name="Pachon D.M.R."/>
            <person name="Bonatelli M.L."/>
            <person name="Correr F.H."/>
            <person name="Franceschini L.M."/>
            <person name="Leite T.F."/>
            <person name="Margarido G.R.A."/>
            <person name="Almeida C.A."/>
            <person name="Ferrarezi J.A."/>
            <person name="Labate C.A."/>
        </authorList>
    </citation>
    <scope>NUCLEOTIDE SEQUENCE</scope>
    <source>
        <strain evidence="2">MF-1</strain>
    </source>
</reference>
<dbReference type="AlphaFoldDB" id="A0A9Q3H182"/>
<protein>
    <submittedName>
        <fullName evidence="2">Uncharacterized protein</fullName>
    </submittedName>
</protein>
<keyword evidence="3" id="KW-1185">Reference proteome</keyword>
<evidence type="ECO:0000313" key="2">
    <source>
        <dbReference type="EMBL" id="MBW0485800.1"/>
    </source>
</evidence>
<organism evidence="2 3">
    <name type="scientific">Austropuccinia psidii MF-1</name>
    <dbReference type="NCBI Taxonomy" id="1389203"/>
    <lineage>
        <taxon>Eukaryota</taxon>
        <taxon>Fungi</taxon>
        <taxon>Dikarya</taxon>
        <taxon>Basidiomycota</taxon>
        <taxon>Pucciniomycotina</taxon>
        <taxon>Pucciniomycetes</taxon>
        <taxon>Pucciniales</taxon>
        <taxon>Sphaerophragmiaceae</taxon>
        <taxon>Austropuccinia</taxon>
    </lineage>
</organism>